<organism evidence="1 2">
    <name type="scientific">Roseofilum halophilum BLCC-M91</name>
    <dbReference type="NCBI Taxonomy" id="3022259"/>
    <lineage>
        <taxon>Bacteria</taxon>
        <taxon>Bacillati</taxon>
        <taxon>Cyanobacteriota</taxon>
        <taxon>Cyanophyceae</taxon>
        <taxon>Desertifilales</taxon>
        <taxon>Desertifilaceae</taxon>
        <taxon>Roseofilum</taxon>
        <taxon>Roseofilum halophilum</taxon>
    </lineage>
</organism>
<reference evidence="1 2" key="1">
    <citation type="submission" date="2023-01" db="EMBL/GenBank/DDBJ databases">
        <title>Novel diversity within Roseofilum (Cyanobacteria; Desertifilaceae) from marine benthic mats with descriptions of four novel species.</title>
        <authorList>
            <person name="Wang Y."/>
            <person name="Berthold D.E."/>
            <person name="Hu J."/>
            <person name="Lefler F.W."/>
            <person name="Laughinghouse H.D. IV."/>
        </authorList>
    </citation>
    <scope>NUCLEOTIDE SEQUENCE [LARGE SCALE GENOMIC DNA]</scope>
    <source>
        <strain evidence="1 2">BLCC-M91</strain>
    </source>
</reference>
<sequence>MEKLGDTLEAHQHGSTSWLFYFLVRTGMVSGGNFQLAGRVQAIAPTQDLELDYDINWNSKI</sequence>
<keyword evidence="2" id="KW-1185">Reference proteome</keyword>
<accession>A0ABT7BL32</accession>
<name>A0ABT7BL32_9CYAN</name>
<comment type="caution">
    <text evidence="1">The sequence shown here is derived from an EMBL/GenBank/DDBJ whole genome shotgun (WGS) entry which is preliminary data.</text>
</comment>
<gene>
    <name evidence="1" type="ORF">PJF56_13585</name>
</gene>
<dbReference type="Proteomes" id="UP001231370">
    <property type="component" value="Unassembled WGS sequence"/>
</dbReference>
<evidence type="ECO:0000313" key="1">
    <source>
        <dbReference type="EMBL" id="MDJ1179898.1"/>
    </source>
</evidence>
<evidence type="ECO:0000313" key="2">
    <source>
        <dbReference type="Proteomes" id="UP001231370"/>
    </source>
</evidence>
<dbReference type="RefSeq" id="WP_283763200.1">
    <property type="nucleotide sequence ID" value="NZ_JAQPOK010000097.1"/>
</dbReference>
<dbReference type="EMBL" id="JAQPOK010000097">
    <property type="protein sequence ID" value="MDJ1179898.1"/>
    <property type="molecule type" value="Genomic_DNA"/>
</dbReference>
<protein>
    <submittedName>
        <fullName evidence="1">Uncharacterized protein</fullName>
    </submittedName>
</protein>
<proteinExistence type="predicted"/>